<dbReference type="EMBL" id="CP165628">
    <property type="protein sequence ID" value="XDU70470.1"/>
    <property type="molecule type" value="Genomic_DNA"/>
</dbReference>
<dbReference type="RefSeq" id="WP_369788003.1">
    <property type="nucleotide sequence ID" value="NZ_CP165628.1"/>
</dbReference>
<reference evidence="1" key="1">
    <citation type="submission" date="2024-07" db="EMBL/GenBank/DDBJ databases">
        <authorList>
            <person name="Biller S.J."/>
        </authorList>
    </citation>
    <scope>NUCLEOTIDE SEQUENCE</scope>
    <source>
        <strain evidence="1">WC2420</strain>
    </source>
</reference>
<proteinExistence type="predicted"/>
<sequence>MYPVGLTGGISLTQITPAETENKENCKFTNNLKTIINALIQPTTVHATSSTPLPSREKVCFSYMDPFGLNKKYVAGETRSIKAKDSPFESDLISHLIGNKNPEKSRLTETSSAVEVPMKGDDGRNYLVRSNFVHYRGPQGQVTIMPDGEVDLSESQHMKRNMLPGMARKPGEFVVYEIPVDEMTQTKSGTFSSFTLFKD</sequence>
<accession>A0AB39VJA1</accession>
<protein>
    <submittedName>
        <fullName evidence="1">Uncharacterized protein</fullName>
    </submittedName>
</protein>
<evidence type="ECO:0000313" key="1">
    <source>
        <dbReference type="EMBL" id="XDU70470.1"/>
    </source>
</evidence>
<gene>
    <name evidence="1" type="ORF">AB3G37_12790</name>
</gene>
<name>A0AB39VJA1_9GAMM</name>
<dbReference type="AlphaFoldDB" id="A0AB39VJA1"/>
<organism evidence="1">
    <name type="scientific">Rouxiella sp. WC2420</name>
    <dbReference type="NCBI Taxonomy" id="3234145"/>
    <lineage>
        <taxon>Bacteria</taxon>
        <taxon>Pseudomonadati</taxon>
        <taxon>Pseudomonadota</taxon>
        <taxon>Gammaproteobacteria</taxon>
        <taxon>Enterobacterales</taxon>
        <taxon>Yersiniaceae</taxon>
        <taxon>Rouxiella</taxon>
    </lineage>
</organism>